<dbReference type="AlphaFoldDB" id="A0A4Y2RQL2"/>
<reference evidence="3 4" key="1">
    <citation type="journal article" date="2019" name="Sci. Rep.">
        <title>Orb-weaving spider Araneus ventricosus genome elucidates the spidroin gene catalogue.</title>
        <authorList>
            <person name="Kono N."/>
            <person name="Nakamura H."/>
            <person name="Ohtoshi R."/>
            <person name="Moran D.A.P."/>
            <person name="Shinohara A."/>
            <person name="Yoshida Y."/>
            <person name="Fujiwara M."/>
            <person name="Mori M."/>
            <person name="Tomita M."/>
            <person name="Arakawa K."/>
        </authorList>
    </citation>
    <scope>NUCLEOTIDE SEQUENCE [LARGE SCALE GENOMIC DNA]</scope>
</reference>
<proteinExistence type="predicted"/>
<feature type="transmembrane region" description="Helical" evidence="2">
    <location>
        <begin position="108"/>
        <end position="128"/>
    </location>
</feature>
<name>A0A4Y2RQL2_ARAVE</name>
<evidence type="ECO:0000256" key="1">
    <source>
        <dbReference type="SAM" id="Coils"/>
    </source>
</evidence>
<organism evidence="3 4">
    <name type="scientific">Araneus ventricosus</name>
    <name type="common">Orbweaver spider</name>
    <name type="synonym">Epeira ventricosa</name>
    <dbReference type="NCBI Taxonomy" id="182803"/>
    <lineage>
        <taxon>Eukaryota</taxon>
        <taxon>Metazoa</taxon>
        <taxon>Ecdysozoa</taxon>
        <taxon>Arthropoda</taxon>
        <taxon>Chelicerata</taxon>
        <taxon>Arachnida</taxon>
        <taxon>Araneae</taxon>
        <taxon>Araneomorphae</taxon>
        <taxon>Entelegynae</taxon>
        <taxon>Araneoidea</taxon>
        <taxon>Araneidae</taxon>
        <taxon>Araneus</taxon>
    </lineage>
</organism>
<keyword evidence="4" id="KW-1185">Reference proteome</keyword>
<keyword evidence="2" id="KW-0812">Transmembrane</keyword>
<sequence>MNLSWHYPFPSFRSTSRRGVWTTRHTQIHGGSSVRTWNPSAARTLPIGHRYFDILKNHHVLNFCESENSIRGIILRLFSAFLYYFLTPWIIISTKVLSLLALDLNRDGLTRTICAVAILVGVCVADYLTHKIKLQRELIDIELEMSEVMDNVDDLQNAIYELQTMPKCDWHKILKGMIRDFKITKESRKRARKAYSENAFGIFITRSFWKYDDFLI</sequence>
<evidence type="ECO:0000313" key="3">
    <source>
        <dbReference type="EMBL" id="GBN77539.1"/>
    </source>
</evidence>
<feature type="transmembrane region" description="Helical" evidence="2">
    <location>
        <begin position="81"/>
        <end position="102"/>
    </location>
</feature>
<accession>A0A4Y2RQL2</accession>
<keyword evidence="2" id="KW-0472">Membrane</keyword>
<gene>
    <name evidence="3" type="ORF">AVEN_16518_1</name>
</gene>
<feature type="coiled-coil region" evidence="1">
    <location>
        <begin position="131"/>
        <end position="158"/>
    </location>
</feature>
<keyword evidence="1" id="KW-0175">Coiled coil</keyword>
<dbReference type="Proteomes" id="UP000499080">
    <property type="component" value="Unassembled WGS sequence"/>
</dbReference>
<evidence type="ECO:0000256" key="2">
    <source>
        <dbReference type="SAM" id="Phobius"/>
    </source>
</evidence>
<dbReference type="EMBL" id="BGPR01017878">
    <property type="protein sequence ID" value="GBN77539.1"/>
    <property type="molecule type" value="Genomic_DNA"/>
</dbReference>
<evidence type="ECO:0000313" key="4">
    <source>
        <dbReference type="Proteomes" id="UP000499080"/>
    </source>
</evidence>
<protein>
    <submittedName>
        <fullName evidence="3">Uncharacterized protein</fullName>
    </submittedName>
</protein>
<comment type="caution">
    <text evidence="3">The sequence shown here is derived from an EMBL/GenBank/DDBJ whole genome shotgun (WGS) entry which is preliminary data.</text>
</comment>
<keyword evidence="2" id="KW-1133">Transmembrane helix</keyword>